<name>A0ABU6GR92_9BACL</name>
<accession>A0ABU6GR92</accession>
<reference evidence="1 2" key="1">
    <citation type="submission" date="2023-03" db="EMBL/GenBank/DDBJ databases">
        <title>Bacillus Genome Sequencing.</title>
        <authorList>
            <person name="Dunlap C."/>
        </authorList>
    </citation>
    <scope>NUCLEOTIDE SEQUENCE [LARGE SCALE GENOMIC DNA]</scope>
    <source>
        <strain evidence="1 2">BD-525</strain>
    </source>
</reference>
<keyword evidence="2" id="KW-1185">Reference proteome</keyword>
<dbReference type="Proteomes" id="UP001344632">
    <property type="component" value="Unassembled WGS sequence"/>
</dbReference>
<gene>
    <name evidence="1" type="ORF">P4H66_21040</name>
</gene>
<organism evidence="1 2">
    <name type="scientific">Paenibacillus dokdonensis</name>
    <dbReference type="NCBI Taxonomy" id="2567944"/>
    <lineage>
        <taxon>Bacteria</taxon>
        <taxon>Bacillati</taxon>
        <taxon>Bacillota</taxon>
        <taxon>Bacilli</taxon>
        <taxon>Bacillales</taxon>
        <taxon>Paenibacillaceae</taxon>
        <taxon>Paenibacillus</taxon>
    </lineage>
</organism>
<protein>
    <submittedName>
        <fullName evidence="1">Uncharacterized protein</fullName>
    </submittedName>
</protein>
<evidence type="ECO:0000313" key="2">
    <source>
        <dbReference type="Proteomes" id="UP001344632"/>
    </source>
</evidence>
<sequence>MELYFKDNFFNAGYTEIMNAKQELAGSLDLKSAFGSSLNVNNAEGALVCSGSFRILSNKWGITAADGSQLGVLRHRLSFFSKKFEYETEDRGIYEIFSPAFSKEYSITDEYGTAVAQFNKINGWFESGAFCLRNESENLDSYELVAVVMGVHETNKRESNTHHANMP</sequence>
<dbReference type="EMBL" id="JARLKZ010000016">
    <property type="protein sequence ID" value="MEC0242296.1"/>
    <property type="molecule type" value="Genomic_DNA"/>
</dbReference>
<comment type="caution">
    <text evidence="1">The sequence shown here is derived from an EMBL/GenBank/DDBJ whole genome shotgun (WGS) entry which is preliminary data.</text>
</comment>
<evidence type="ECO:0000313" key="1">
    <source>
        <dbReference type="EMBL" id="MEC0242296.1"/>
    </source>
</evidence>
<proteinExistence type="predicted"/>